<reference evidence="5 6" key="1">
    <citation type="journal article" date="2023" name="Sci. Data">
        <title>Genome assembly of the Korean intertidal mud-creeper Batillaria attramentaria.</title>
        <authorList>
            <person name="Patra A.K."/>
            <person name="Ho P.T."/>
            <person name="Jun S."/>
            <person name="Lee S.J."/>
            <person name="Kim Y."/>
            <person name="Won Y.J."/>
        </authorList>
    </citation>
    <scope>NUCLEOTIDE SEQUENCE [LARGE SCALE GENOMIC DNA]</scope>
    <source>
        <strain evidence="5">Wonlab-2016</strain>
    </source>
</reference>
<dbReference type="InterPro" id="IPR006703">
    <property type="entry name" value="G_AIG1"/>
</dbReference>
<comment type="caution">
    <text evidence="5">The sequence shown here is derived from an EMBL/GenBank/DDBJ whole genome shotgun (WGS) entry which is preliminary data.</text>
</comment>
<feature type="non-terminal residue" evidence="5">
    <location>
        <position position="1"/>
    </location>
</feature>
<comment type="similarity">
    <text evidence="1">Belongs to the TRAFAC class TrmE-Era-EngA-EngB-Septin-like GTPase superfamily. AIG1/Toc34/Toc159-like paraseptin GTPase family. IAN subfamily.</text>
</comment>
<organism evidence="5 6">
    <name type="scientific">Batillaria attramentaria</name>
    <dbReference type="NCBI Taxonomy" id="370345"/>
    <lineage>
        <taxon>Eukaryota</taxon>
        <taxon>Metazoa</taxon>
        <taxon>Spiralia</taxon>
        <taxon>Lophotrochozoa</taxon>
        <taxon>Mollusca</taxon>
        <taxon>Gastropoda</taxon>
        <taxon>Caenogastropoda</taxon>
        <taxon>Sorbeoconcha</taxon>
        <taxon>Cerithioidea</taxon>
        <taxon>Batillariidae</taxon>
        <taxon>Batillaria</taxon>
    </lineage>
</organism>
<proteinExistence type="inferred from homology"/>
<feature type="non-terminal residue" evidence="5">
    <location>
        <position position="292"/>
    </location>
</feature>
<dbReference type="InterPro" id="IPR045058">
    <property type="entry name" value="GIMA/IAN/Toc"/>
</dbReference>
<dbReference type="EMBL" id="JACVVK020000779">
    <property type="protein sequence ID" value="KAK7446762.1"/>
    <property type="molecule type" value="Genomic_DNA"/>
</dbReference>
<evidence type="ECO:0000256" key="2">
    <source>
        <dbReference type="ARBA" id="ARBA00022741"/>
    </source>
</evidence>
<dbReference type="AlphaFoldDB" id="A0ABD0J1J1"/>
<evidence type="ECO:0000313" key="5">
    <source>
        <dbReference type="EMBL" id="KAK7446762.1"/>
    </source>
</evidence>
<dbReference type="Gene3D" id="3.40.50.300">
    <property type="entry name" value="P-loop containing nucleotide triphosphate hydrolases"/>
    <property type="match status" value="1"/>
</dbReference>
<feature type="domain" description="AIG1-type G" evidence="4">
    <location>
        <begin position="242"/>
        <end position="291"/>
    </location>
</feature>
<dbReference type="InterPro" id="IPR027417">
    <property type="entry name" value="P-loop_NTPase"/>
</dbReference>
<evidence type="ECO:0000256" key="1">
    <source>
        <dbReference type="ARBA" id="ARBA00008535"/>
    </source>
</evidence>
<sequence>VSTSCRIKTMGQSGLLACEFSENIARTRHGFVVLRYDLHAANTPEGYVFDKQVSKVLFVAIPKLTHDLEGRYVCQVIGNDDSDDEIFRRAHFYSADTFWKKAKKYMLAKSHDDASEMIPNTGGYEGGEILEDEESFLCEKEFLPEASFLSPQGDVESDETSNLKFLAPREWQSFEAGFPPEHNVVRQSRQRYYQQENQQAKAVVKLEHSSLQAQHSTESESSFGTGTMNFMQSSAENKENFRFLLLGKTASGKSTTGNTILGQKLFYSGISFSSVTRECQLKRSNRMGMEIE</sequence>
<accession>A0ABD0J1J1</accession>
<dbReference type="Proteomes" id="UP001519460">
    <property type="component" value="Unassembled WGS sequence"/>
</dbReference>
<dbReference type="PANTHER" id="PTHR10903">
    <property type="entry name" value="GTPASE, IMAP FAMILY MEMBER-RELATED"/>
    <property type="match status" value="1"/>
</dbReference>
<name>A0ABD0J1J1_9CAEN</name>
<evidence type="ECO:0000313" key="6">
    <source>
        <dbReference type="Proteomes" id="UP001519460"/>
    </source>
</evidence>
<gene>
    <name evidence="5" type="ORF">BaRGS_00040242</name>
</gene>
<dbReference type="PANTHER" id="PTHR10903:SF184">
    <property type="entry name" value="GTP-BINDING PROTEIN A"/>
    <property type="match status" value="1"/>
</dbReference>
<dbReference type="Pfam" id="PF04548">
    <property type="entry name" value="AIG1"/>
    <property type="match status" value="1"/>
</dbReference>
<keyword evidence="3" id="KW-0342">GTP-binding</keyword>
<protein>
    <recommendedName>
        <fullName evidence="4">AIG1-type G domain-containing protein</fullName>
    </recommendedName>
</protein>
<keyword evidence="2" id="KW-0547">Nucleotide-binding</keyword>
<keyword evidence="6" id="KW-1185">Reference proteome</keyword>
<dbReference type="GO" id="GO:0005525">
    <property type="term" value="F:GTP binding"/>
    <property type="evidence" value="ECO:0007669"/>
    <property type="project" value="UniProtKB-KW"/>
</dbReference>
<evidence type="ECO:0000259" key="4">
    <source>
        <dbReference type="Pfam" id="PF04548"/>
    </source>
</evidence>
<dbReference type="SUPFAM" id="SSF52540">
    <property type="entry name" value="P-loop containing nucleoside triphosphate hydrolases"/>
    <property type="match status" value="1"/>
</dbReference>
<evidence type="ECO:0000256" key="3">
    <source>
        <dbReference type="ARBA" id="ARBA00023134"/>
    </source>
</evidence>